<accession>A0ABQ4K3P2</accession>
<feature type="transmembrane region" description="Helical" evidence="1">
    <location>
        <begin position="256"/>
        <end position="289"/>
    </location>
</feature>
<evidence type="ECO:0000256" key="1">
    <source>
        <dbReference type="SAM" id="Phobius"/>
    </source>
</evidence>
<reference evidence="4 5" key="1">
    <citation type="submission" date="2021-03" db="EMBL/GenBank/DDBJ databases">
        <title>Antimicrobial resistance genes in bacteria isolated from Japanese honey, and their potential for conferring macrolide and lincosamide resistance in the American foulbrood pathogen Paenibacillus larvae.</title>
        <authorList>
            <person name="Okamoto M."/>
            <person name="Kumagai M."/>
            <person name="Kanamori H."/>
            <person name="Takamatsu D."/>
        </authorList>
    </citation>
    <scope>NUCLEOTIDE SEQUENCE [LARGE SCALE GENOMIC DNA]</scope>
    <source>
        <strain evidence="4 5">J1TS3</strain>
    </source>
</reference>
<dbReference type="RefSeq" id="WP_018706518.1">
    <property type="nucleotide sequence ID" value="NZ_BOQT01000002.1"/>
</dbReference>
<dbReference type="Pfam" id="PF14257">
    <property type="entry name" value="DUF4349"/>
    <property type="match status" value="1"/>
</dbReference>
<dbReference type="EMBL" id="BOQT01000002">
    <property type="protein sequence ID" value="GIN19483.1"/>
    <property type="molecule type" value="Genomic_DNA"/>
</dbReference>
<dbReference type="PROSITE" id="PS51257">
    <property type="entry name" value="PROKAR_LIPOPROTEIN"/>
    <property type="match status" value="1"/>
</dbReference>
<gene>
    <name evidence="4" type="ORF">J1TS3_06170</name>
</gene>
<dbReference type="InterPro" id="IPR025645">
    <property type="entry name" value="DUF4349"/>
</dbReference>
<keyword evidence="1" id="KW-1133">Transmembrane helix</keyword>
<organism evidence="4 5">
    <name type="scientific">Siminovitchia fordii</name>
    <dbReference type="NCBI Taxonomy" id="254759"/>
    <lineage>
        <taxon>Bacteria</taxon>
        <taxon>Bacillati</taxon>
        <taxon>Bacillota</taxon>
        <taxon>Bacilli</taxon>
        <taxon>Bacillales</taxon>
        <taxon>Bacillaceae</taxon>
        <taxon>Siminovitchia</taxon>
    </lineage>
</organism>
<feature type="domain" description="DUF4349" evidence="3">
    <location>
        <begin position="71"/>
        <end position="285"/>
    </location>
</feature>
<keyword evidence="1" id="KW-0472">Membrane</keyword>
<evidence type="ECO:0000313" key="4">
    <source>
        <dbReference type="EMBL" id="GIN19483.1"/>
    </source>
</evidence>
<evidence type="ECO:0000259" key="3">
    <source>
        <dbReference type="Pfam" id="PF14257"/>
    </source>
</evidence>
<keyword evidence="1" id="KW-0812">Transmembrane</keyword>
<feature type="signal peptide" evidence="2">
    <location>
        <begin position="1"/>
        <end position="25"/>
    </location>
</feature>
<evidence type="ECO:0000313" key="5">
    <source>
        <dbReference type="Proteomes" id="UP000680279"/>
    </source>
</evidence>
<comment type="caution">
    <text evidence="4">The sequence shown here is derived from an EMBL/GenBank/DDBJ whole genome shotgun (WGS) entry which is preliminary data.</text>
</comment>
<keyword evidence="5" id="KW-1185">Reference proteome</keyword>
<protein>
    <recommendedName>
        <fullName evidence="3">DUF4349 domain-containing protein</fullName>
    </recommendedName>
</protein>
<dbReference type="Proteomes" id="UP000680279">
    <property type="component" value="Unassembled WGS sequence"/>
</dbReference>
<feature type="chain" id="PRO_5046298887" description="DUF4349 domain-containing protein" evidence="2">
    <location>
        <begin position="26"/>
        <end position="300"/>
    </location>
</feature>
<keyword evidence="2" id="KW-0732">Signal</keyword>
<sequence length="300" mass="34089">MKKGYLYRLLTSLLIIFLVSCSSNDTEESKSTTEMAQMDKSSGSNEIAVIDKEEQPADEATVDEQIKESDRMIIHRANMEVQVKSLEKAQQNIEKKVKKYGGYVVESNEYRDENHLMSGHSIVRIPEKHFLAFLEDAENTATEVLGRNVSGQDVTEEYVDLESRLKSKRAVEERLLGFMKEAQKTEDLLKISKDLSKVQEEIEVLVGKMKYLENQTAYSTVEIYMRESKVVVPGVGDNNLDTWEKTKKQLAVSLNFLLSAASGLVVLVIGNLPIILLFVLLGAGIYYFIKRRKRPPRSRE</sequence>
<evidence type="ECO:0000256" key="2">
    <source>
        <dbReference type="SAM" id="SignalP"/>
    </source>
</evidence>
<name>A0ABQ4K3P2_9BACI</name>
<proteinExistence type="predicted"/>